<protein>
    <submittedName>
        <fullName evidence="2">PIR protein</fullName>
    </submittedName>
</protein>
<dbReference type="Pfam" id="PF05795">
    <property type="entry name" value="Plasmodium_Vir"/>
    <property type="match status" value="1"/>
</dbReference>
<accession>A0A1D3JG23</accession>
<dbReference type="OrthoDB" id="383226at2759"/>
<dbReference type="Proteomes" id="UP000242942">
    <property type="component" value="Unassembled WGS sequence"/>
</dbReference>
<dbReference type="EMBL" id="FLRI01000587">
    <property type="protein sequence ID" value="SBT84904.1"/>
    <property type="molecule type" value="Genomic_DNA"/>
</dbReference>
<proteinExistence type="predicted"/>
<evidence type="ECO:0000313" key="3">
    <source>
        <dbReference type="Proteomes" id="UP000242942"/>
    </source>
</evidence>
<evidence type="ECO:0000313" key="2">
    <source>
        <dbReference type="EMBL" id="SBT84904.1"/>
    </source>
</evidence>
<sequence length="312" mass="36086">MANILTKKDIERLPSIKYYSKFDAFGNFCTEDIDSLKQKLLQYFGGDNVANKIVNALCNTAFINSGNPECTERCEYLFYWIGNKLFSNGINVNLFSQISDVLNSLLEKEGSRSKCKCNFSYPDLSKEKFKDIEVAYFYYKDYEEIQQRLSFYNESCEQDYKIYIDKCSEKYNNVYDTCKGSDEKHCNILKKVVPNFFNTKFSILTCNVADVGAQIEDPQIEEFELDENPGSPALMILICILLPLLGTVFFLLYKFTPFGWWIRSYLIKKKIIQRNVHEEASVDLFSAVYETADEDSFMNKTLIGYHPSGNTS</sequence>
<dbReference type="VEuPathDB" id="PlasmoDB:POWCR01_000018900"/>
<keyword evidence="1" id="KW-1133">Transmembrane helix</keyword>
<keyword evidence="1" id="KW-0812">Transmembrane</keyword>
<feature type="transmembrane region" description="Helical" evidence="1">
    <location>
        <begin position="233"/>
        <end position="253"/>
    </location>
</feature>
<keyword evidence="1" id="KW-0472">Membrane</keyword>
<name>A0A1D3JG23_PLAOA</name>
<dbReference type="InterPro" id="IPR008780">
    <property type="entry name" value="Plasmodium_Vir"/>
</dbReference>
<reference evidence="2 3" key="1">
    <citation type="submission" date="2016-06" db="EMBL/GenBank/DDBJ databases">
        <authorList>
            <consortium name="Pathogen Informatics"/>
        </authorList>
    </citation>
    <scope>NUCLEOTIDE SEQUENCE [LARGE SCALE GENOMIC DNA]</scope>
    <source>
        <strain evidence="2">PocGH01</strain>
    </source>
</reference>
<keyword evidence="3" id="KW-1185">Reference proteome</keyword>
<dbReference type="VEuPathDB" id="PlasmoDB:PocGH01_00238300"/>
<dbReference type="AlphaFoldDB" id="A0A1D3JG23"/>
<evidence type="ECO:0000256" key="1">
    <source>
        <dbReference type="SAM" id="Phobius"/>
    </source>
</evidence>
<gene>
    <name evidence="2" type="primary">PocGH01_00238300</name>
    <name evidence="2" type="ORF">POCGH01_00238300</name>
</gene>
<organism evidence="2 3">
    <name type="scientific">Plasmodium ovale</name>
    <name type="common">malaria parasite P. ovale</name>
    <dbReference type="NCBI Taxonomy" id="36330"/>
    <lineage>
        <taxon>Eukaryota</taxon>
        <taxon>Sar</taxon>
        <taxon>Alveolata</taxon>
        <taxon>Apicomplexa</taxon>
        <taxon>Aconoidasida</taxon>
        <taxon>Haemosporida</taxon>
        <taxon>Plasmodiidae</taxon>
        <taxon>Plasmodium</taxon>
        <taxon>Plasmodium (Plasmodium)</taxon>
    </lineage>
</organism>